<gene>
    <name evidence="1" type="ORF">ACM01_44325</name>
</gene>
<sequence length="78" mass="8701">MAAGQPCCLRVPEHRHQRGHVIDGDRPEQYPFPAQGGLVEEVRARGAAQMISHGRIVSGHRARRPPLIRLSVMRLSVM</sequence>
<evidence type="ECO:0000313" key="2">
    <source>
        <dbReference type="Proteomes" id="UP000037432"/>
    </source>
</evidence>
<proteinExistence type="predicted"/>
<protein>
    <submittedName>
        <fullName evidence="1">Uncharacterized protein</fullName>
    </submittedName>
</protein>
<dbReference type="AlphaFoldDB" id="A0A0J7YU57"/>
<evidence type="ECO:0000313" key="1">
    <source>
        <dbReference type="EMBL" id="KMS67004.1"/>
    </source>
</evidence>
<comment type="caution">
    <text evidence="1">The sequence shown here is derived from an EMBL/GenBank/DDBJ whole genome shotgun (WGS) entry which is preliminary data.</text>
</comment>
<dbReference type="EMBL" id="LFNT01000123">
    <property type="protein sequence ID" value="KMS67004.1"/>
    <property type="molecule type" value="Genomic_DNA"/>
</dbReference>
<reference evidence="1 2" key="1">
    <citation type="submission" date="2015-06" db="EMBL/GenBank/DDBJ databases">
        <authorList>
            <person name="Ju K.-S."/>
            <person name="Doroghazi J.R."/>
            <person name="Metcalf W.W."/>
        </authorList>
    </citation>
    <scope>NUCLEOTIDE SEQUENCE [LARGE SCALE GENOMIC DNA]</scope>
    <source>
        <strain evidence="1 2">NRRL 3414</strain>
    </source>
</reference>
<organism evidence="1 2">
    <name type="scientific">Streptomyces viridochromogenes</name>
    <dbReference type="NCBI Taxonomy" id="1938"/>
    <lineage>
        <taxon>Bacteria</taxon>
        <taxon>Bacillati</taxon>
        <taxon>Actinomycetota</taxon>
        <taxon>Actinomycetes</taxon>
        <taxon>Kitasatosporales</taxon>
        <taxon>Streptomycetaceae</taxon>
        <taxon>Streptomyces</taxon>
    </lineage>
</organism>
<name>A0A0J7YU57_STRVR</name>
<dbReference type="Proteomes" id="UP000037432">
    <property type="component" value="Unassembled WGS sequence"/>
</dbReference>
<dbReference type="PATRIC" id="fig|1938.3.peg.1218"/>
<accession>A0A0J7YU57</accession>